<keyword evidence="2" id="KW-0479">Metal-binding</keyword>
<evidence type="ECO:0000313" key="7">
    <source>
        <dbReference type="EMBL" id="CAG8983344.1"/>
    </source>
</evidence>
<evidence type="ECO:0000256" key="3">
    <source>
        <dbReference type="ARBA" id="ARBA00022964"/>
    </source>
</evidence>
<comment type="caution">
    <text evidence="7">The sequence shown here is derived from an EMBL/GenBank/DDBJ whole genome shotgun (WGS) entry which is preliminary data.</text>
</comment>
<keyword evidence="3" id="KW-0223">Dioxygenase</keyword>
<evidence type="ECO:0000256" key="4">
    <source>
        <dbReference type="ARBA" id="ARBA00023002"/>
    </source>
</evidence>
<dbReference type="PANTHER" id="PTHR11771">
    <property type="entry name" value="LIPOXYGENASE"/>
    <property type="match status" value="1"/>
</dbReference>
<organism evidence="7 8">
    <name type="scientific">Hymenoscyphus albidus</name>
    <dbReference type="NCBI Taxonomy" id="595503"/>
    <lineage>
        <taxon>Eukaryota</taxon>
        <taxon>Fungi</taxon>
        <taxon>Dikarya</taxon>
        <taxon>Ascomycota</taxon>
        <taxon>Pezizomycotina</taxon>
        <taxon>Leotiomycetes</taxon>
        <taxon>Helotiales</taxon>
        <taxon>Helotiaceae</taxon>
        <taxon>Hymenoscyphus</taxon>
    </lineage>
</organism>
<name>A0A9N9LYC8_9HELO</name>
<dbReference type="InterPro" id="IPR036226">
    <property type="entry name" value="LipOase_C_sf"/>
</dbReference>
<dbReference type="GO" id="GO:0034440">
    <property type="term" value="P:lipid oxidation"/>
    <property type="evidence" value="ECO:0007669"/>
    <property type="project" value="InterPro"/>
</dbReference>
<dbReference type="GO" id="GO:0046872">
    <property type="term" value="F:metal ion binding"/>
    <property type="evidence" value="ECO:0007669"/>
    <property type="project" value="UniProtKB-KW"/>
</dbReference>
<evidence type="ECO:0000259" key="6">
    <source>
        <dbReference type="PROSITE" id="PS51393"/>
    </source>
</evidence>
<keyword evidence="4" id="KW-0560">Oxidoreductase</keyword>
<feature type="chain" id="PRO_5040245867" description="Manganese lipoxygenase" evidence="5">
    <location>
        <begin position="20"/>
        <end position="595"/>
    </location>
</feature>
<evidence type="ECO:0000313" key="8">
    <source>
        <dbReference type="Proteomes" id="UP000701801"/>
    </source>
</evidence>
<keyword evidence="5" id="KW-0732">Signal</keyword>
<protein>
    <recommendedName>
        <fullName evidence="1">Manganese lipoxygenase</fullName>
    </recommendedName>
</protein>
<dbReference type="EMBL" id="CAJVRM010000726">
    <property type="protein sequence ID" value="CAG8983344.1"/>
    <property type="molecule type" value="Genomic_DNA"/>
</dbReference>
<dbReference type="GO" id="GO:0050584">
    <property type="term" value="F:linoleate 11-lipoxygenase activity"/>
    <property type="evidence" value="ECO:0007669"/>
    <property type="project" value="UniProtKB-ARBA"/>
</dbReference>
<dbReference type="Proteomes" id="UP000701801">
    <property type="component" value="Unassembled WGS sequence"/>
</dbReference>
<dbReference type="GO" id="GO:0043651">
    <property type="term" value="P:linoleic acid metabolic process"/>
    <property type="evidence" value="ECO:0007669"/>
    <property type="project" value="UniProtKB-ARBA"/>
</dbReference>
<evidence type="ECO:0000256" key="5">
    <source>
        <dbReference type="SAM" id="SignalP"/>
    </source>
</evidence>
<dbReference type="OrthoDB" id="407298at2759"/>
<dbReference type="PROSITE" id="PS51393">
    <property type="entry name" value="LIPOXYGENASE_3"/>
    <property type="match status" value="1"/>
</dbReference>
<dbReference type="Pfam" id="PF00305">
    <property type="entry name" value="Lipoxygenase"/>
    <property type="match status" value="1"/>
</dbReference>
<feature type="domain" description="Lipoxygenase" evidence="6">
    <location>
        <begin position="160"/>
        <end position="595"/>
    </location>
</feature>
<reference evidence="7" key="1">
    <citation type="submission" date="2021-07" db="EMBL/GenBank/DDBJ databases">
        <authorList>
            <person name="Durling M."/>
        </authorList>
    </citation>
    <scope>NUCLEOTIDE SEQUENCE</scope>
</reference>
<dbReference type="AlphaFoldDB" id="A0A9N9LYC8"/>
<dbReference type="InterPro" id="IPR013819">
    <property type="entry name" value="LipOase_C"/>
</dbReference>
<feature type="non-terminal residue" evidence="7">
    <location>
        <position position="595"/>
    </location>
</feature>
<proteinExistence type="predicted"/>
<evidence type="ECO:0000256" key="1">
    <source>
        <dbReference type="ARBA" id="ARBA00021175"/>
    </source>
</evidence>
<gene>
    <name evidence="7" type="ORF">HYALB_00000511</name>
</gene>
<dbReference type="InterPro" id="IPR000907">
    <property type="entry name" value="LipOase"/>
</dbReference>
<evidence type="ECO:0000256" key="2">
    <source>
        <dbReference type="ARBA" id="ARBA00022723"/>
    </source>
</evidence>
<sequence length="595" mass="65248">MFSLISSSLVVGSALQVAAFPSSSRKLERRNGTEPYSLPSLYVNATERKAAIQVKRDTFLYGPSIAGNTSFYPSGPLGRSIVQADVNAFTADGASQRQAVGEGQQIAAATTRAAGGIKQLSDFELLYKDQWQKAIPNGIATGILANYTEDLFFSMSRLSVNPFSIVRLDPAKDVLEFAVEDSVVASITGGNTLSELFTSGALFYADHRSQDSLEKIPGRFAATCDAYFYIHPTSGDFLPLAVRTNVGSNLIYTPADLPNDWLLAKMAFNLNDFWHSQWYHFAATHHVVEIVYEAAFRSLSDDHPVMAILQRLTPQLFAMRQAGIQTLLAKNGFVDQLFAYTGSAAGISTTQHYHAGAGKFQANYFIKNLEARNLINSFGPELKHFPFLEDAAPIHASIQKFMTSFVESYYTSPKHFGQDTELQAWISEAVPANIFDFPASVDKDTLIDILTHVAFLGSAVHHTMNTNDISEASATLPLNPVSLYQPLPPTKGVTDLIPFLPNVTQAIGQVSVVALFARPAFFGSEKCLVQMFNGTAMLERMNEDVGEAVKEFAEEMLEQSEVVSSKAFDADGLSQGMPFIWRALDPQRAPYFLTI</sequence>
<dbReference type="SUPFAM" id="SSF48484">
    <property type="entry name" value="Lipoxigenase"/>
    <property type="match status" value="1"/>
</dbReference>
<accession>A0A9N9LYC8</accession>
<dbReference type="Gene3D" id="1.20.245.10">
    <property type="entry name" value="Lipoxygenase-1, Domain 5"/>
    <property type="match status" value="1"/>
</dbReference>
<dbReference type="Gene3D" id="3.10.450.60">
    <property type="match status" value="1"/>
</dbReference>
<keyword evidence="8" id="KW-1185">Reference proteome</keyword>
<feature type="signal peptide" evidence="5">
    <location>
        <begin position="1"/>
        <end position="19"/>
    </location>
</feature>